<dbReference type="InterPro" id="IPR035234">
    <property type="entry name" value="IgGFc-bd_N"/>
</dbReference>
<dbReference type="RefSeq" id="WP_265145006.1">
    <property type="nucleotide sequence ID" value="NZ_JAPCHZ010000006.1"/>
</dbReference>
<dbReference type="EMBL" id="JAPCHZ010000006">
    <property type="protein sequence ID" value="MCW4452933.1"/>
    <property type="molecule type" value="Genomic_DNA"/>
</dbReference>
<feature type="domain" description="IgGFc-binding protein N-terminal" evidence="2">
    <location>
        <begin position="127"/>
        <end position="447"/>
    </location>
</feature>
<dbReference type="Proteomes" id="UP001209107">
    <property type="component" value="Unassembled WGS sequence"/>
</dbReference>
<evidence type="ECO:0000313" key="3">
    <source>
        <dbReference type="EMBL" id="MCW4452933.1"/>
    </source>
</evidence>
<sequence>MKKLLLLLFAFISITTTAQLDREHWFAPMVDRAVNGSNYQTIYMSTNETTAFKVDVYNNNTIIGSVTISKNNPGKFNVNRSYIITTSQSDLFRSVSKGIYLKGNKPFFASLRFSIFNHAEILTSKGTAGIGTEFRAVMAVARKTVNNGNSNFMASVMATEDNTNVTVAGFKPGTVFSATPPGIVGNSFTFTLNKGQSYIIDGISYEYQNKDSFIGSKITSDKPVTITNGNFNGQYVATSANSTDILMDQGVPVDKLGQEFVLMKGNGDINSGMEKAIIVATEDNTEIYLNNSTTPIAVINAGQYYETQNTAYVLQAFNHYNMRINTSKNVYVYQLLAGDGGSSMIATGGFNYIPPLSCYLPKKIDEIGLIDENYFQSNSNPGGILNIPTKLNIITERGATVDVKRNGTSMVLSALNGPFNVVGNANWVTYSIPGVYGNIAVFSSKAVTAGISAGNDAVGYGGYFAGFSFIPAITKTEGECLPGVKLEVTEGFDSYEWLIKNPDGTYSPAPGTNNTFTYIPPQAGIYAVKVKQGSCAEIQTQDFKFYNCTTFTNYDYNSCGTETITPAFALSSQAVNPSTVQVVTQPTKGTLNIAAADGKITYTAFTGVSGTDTFKFSFCGIGPIPDCETVQITIKMIEKYDKVLEECSTTGIATYNLTLAPVSPDTDITKTYFTSQNGAENDIAADRISNFTAYTTANTSVYVRIKNSIGCVAVAKIDLRAKLAPEVKENLYTKLHCDEDVDGKIDGIYKVDLATITPVVLLQASSFVVKYYSDAGLSNNITGVYSFTGDTSIWIKVDAPNGCPSVTKEIQLKTGAKSTLITSSVTKDVCDLNLDNSEAVNLADYLSFFTGAGGTAVTYFNTIADAQNNQNPVTANQTITADRSFFYRITVPSSCANIGTLNLKLSAGTPSTTLPATVNVCQGATTTLNVGTGYTAISWSTGATTTTINAGAGTYWVDLTNASGCVYKQTVTVVDSPKPQWNITAYNATNCDDNFDGIINVRFSNITPLIVQNSALFTVEYSLFSDFRTILPNDWTYDADTTVFVRAYSTVCPAEVKQIDFKIGNTLPLISITQTFTVCDNDANGTENINLATYRNLFNTDAAATVRYFATLANAEANTPIINAAQSLTGNKTFYYRFKKAGFCDVIGTLNLELKAATPTALLDSYTVCQGSSITLNAESSYTAWLWRKGTTTVSTTQTAVLNAGIYTVSFTNASGCIFTKTITVTDSPKPQWNIAAYNAVNCDDNFDGIINVKFATITPLIIQNAALFTVEYSLFSDFRTLLPNDWTYAADTTVFVRAYSSVCPAEVKQIDFKVGNSLPLLHASAAVKVCDDDSDAVKSVNLANYLKEFTADSGVTASYYLTLADAQNNVNGISNQVSVSGTATYYLRFHKNNFCDVIGQLTVNVQIPKKSTELSDKQICPGTTTVLDAGAGFDAYLWSTGATTSSVTVPVGNYWVDLTHNGCTYRQTVSVTAVSLPEITSVQIQGSTVTVTATGGNLPYQYAIDGGTYQSSNIFTNVRGGDHIISVISADNCAPVTATINVIELYNAITPNGDGINDVLNYSALLQKEEPFLQIFDRYGKLVFTGDRNNRFTWDGRIGGKGVGTGTFWYVMSWKEPGFTAVTEYSGWVLVKNRE</sequence>
<evidence type="ECO:0000313" key="4">
    <source>
        <dbReference type="Proteomes" id="UP001209107"/>
    </source>
</evidence>
<keyword evidence="1" id="KW-0732">Signal</keyword>
<protein>
    <submittedName>
        <fullName evidence="3">Gliding motility-associated C-terminal domain-containing protein</fullName>
    </submittedName>
</protein>
<dbReference type="InterPro" id="IPR026341">
    <property type="entry name" value="T9SS_type_B"/>
</dbReference>
<feature type="chain" id="PRO_5047254996" evidence="1">
    <location>
        <begin position="19"/>
        <end position="1636"/>
    </location>
</feature>
<feature type="signal peptide" evidence="1">
    <location>
        <begin position="1"/>
        <end position="18"/>
    </location>
</feature>
<comment type="caution">
    <text evidence="3">The sequence shown here is derived from an EMBL/GenBank/DDBJ whole genome shotgun (WGS) entry which is preliminary data.</text>
</comment>
<organism evidence="3 4">
    <name type="scientific">Kaistella yananensis</name>
    <dbReference type="NCBI Taxonomy" id="2989820"/>
    <lineage>
        <taxon>Bacteria</taxon>
        <taxon>Pseudomonadati</taxon>
        <taxon>Bacteroidota</taxon>
        <taxon>Flavobacteriia</taxon>
        <taxon>Flavobacteriales</taxon>
        <taxon>Weeksellaceae</taxon>
        <taxon>Chryseobacterium group</taxon>
        <taxon>Kaistella</taxon>
    </lineage>
</organism>
<reference evidence="3 4" key="1">
    <citation type="submission" date="2022-10" db="EMBL/GenBank/DDBJ databases">
        <title>Kaistella sp. BT-6-1-3.</title>
        <authorList>
            <person name="Ai J."/>
            <person name="Deng Z."/>
        </authorList>
    </citation>
    <scope>NUCLEOTIDE SEQUENCE [LARGE SCALE GENOMIC DNA]</scope>
    <source>
        <strain evidence="3 4">BT6-1-3</strain>
    </source>
</reference>
<evidence type="ECO:0000256" key="1">
    <source>
        <dbReference type="SAM" id="SignalP"/>
    </source>
</evidence>
<gene>
    <name evidence="3" type="ORF">OK344_12035</name>
</gene>
<name>A0ABT3JQ86_9FLAO</name>
<dbReference type="Pfam" id="PF17517">
    <property type="entry name" value="IgGFc_binding"/>
    <property type="match status" value="1"/>
</dbReference>
<accession>A0ABT3JQ86</accession>
<dbReference type="NCBIfam" id="TIGR04131">
    <property type="entry name" value="Bac_Flav_CTERM"/>
    <property type="match status" value="1"/>
</dbReference>
<keyword evidence="4" id="KW-1185">Reference proteome</keyword>
<evidence type="ECO:0000259" key="2">
    <source>
        <dbReference type="Pfam" id="PF17517"/>
    </source>
</evidence>
<dbReference type="Pfam" id="PF13585">
    <property type="entry name" value="CHU_C"/>
    <property type="match status" value="1"/>
</dbReference>
<proteinExistence type="predicted"/>